<dbReference type="EC" id="3.1.4.1" evidence="5"/>
<dbReference type="Pfam" id="PF08774">
    <property type="entry name" value="VRR_NUC"/>
    <property type="match status" value="1"/>
</dbReference>
<dbReference type="EMBL" id="BARV01028599">
    <property type="protein sequence ID" value="GAI35417.1"/>
    <property type="molecule type" value="Genomic_DNA"/>
</dbReference>
<keyword evidence="10" id="KW-0464">Manganese</keyword>
<keyword evidence="7" id="KW-0479">Metal-binding</keyword>
<dbReference type="GO" id="GO:0070336">
    <property type="term" value="F:flap-structured DNA binding"/>
    <property type="evidence" value="ECO:0007669"/>
    <property type="project" value="TreeGrafter"/>
</dbReference>
<dbReference type="GO" id="GO:0004528">
    <property type="term" value="F:phosphodiesterase I activity"/>
    <property type="evidence" value="ECO:0007669"/>
    <property type="project" value="UniProtKB-EC"/>
</dbReference>
<keyword evidence="8" id="KW-0378">Hydrolase</keyword>
<reference evidence="12" key="1">
    <citation type="journal article" date="2014" name="Front. Microbiol.">
        <title>High frequency of phylogenetically diverse reductive dehalogenase-homologous genes in deep subseafloor sedimentary metagenomes.</title>
        <authorList>
            <person name="Kawai M."/>
            <person name="Futagami T."/>
            <person name="Toyoda A."/>
            <person name="Takaki Y."/>
            <person name="Nishi S."/>
            <person name="Hori S."/>
            <person name="Arai W."/>
            <person name="Tsubouchi T."/>
            <person name="Morono Y."/>
            <person name="Uchiyama I."/>
            <person name="Ito T."/>
            <person name="Fujiyama A."/>
            <person name="Inagaki F."/>
            <person name="Takami H."/>
        </authorList>
    </citation>
    <scope>NUCLEOTIDE SEQUENCE</scope>
    <source>
        <strain evidence="12">Expedition CK06-06</strain>
    </source>
</reference>
<evidence type="ECO:0000256" key="2">
    <source>
        <dbReference type="ARBA" id="ARBA00001936"/>
    </source>
</evidence>
<evidence type="ECO:0000256" key="5">
    <source>
        <dbReference type="ARBA" id="ARBA00012029"/>
    </source>
</evidence>
<evidence type="ECO:0000256" key="7">
    <source>
        <dbReference type="ARBA" id="ARBA00022723"/>
    </source>
</evidence>
<gene>
    <name evidence="12" type="ORF">S06H3_45743</name>
</gene>
<evidence type="ECO:0000256" key="1">
    <source>
        <dbReference type="ARBA" id="ARBA00000983"/>
    </source>
</evidence>
<evidence type="ECO:0000313" key="12">
    <source>
        <dbReference type="EMBL" id="GAI35417.1"/>
    </source>
</evidence>
<evidence type="ECO:0000256" key="9">
    <source>
        <dbReference type="ARBA" id="ARBA00022842"/>
    </source>
</evidence>
<evidence type="ECO:0000259" key="11">
    <source>
        <dbReference type="Pfam" id="PF08774"/>
    </source>
</evidence>
<dbReference type="PANTHER" id="PTHR15749">
    <property type="entry name" value="FANCONI-ASSOCIATED NUCLEASE 1"/>
    <property type="match status" value="1"/>
</dbReference>
<keyword evidence="9" id="KW-0460">Magnesium</keyword>
<evidence type="ECO:0000256" key="8">
    <source>
        <dbReference type="ARBA" id="ARBA00022801"/>
    </source>
</evidence>
<comment type="catalytic activity">
    <reaction evidence="1">
        <text>Hydrolytically removes 5'-nucleotides successively from the 3'-hydroxy termini of 3'-hydroxy-terminated oligonucleotides.</text>
        <dbReference type="EC" id="3.1.4.1"/>
    </reaction>
</comment>
<dbReference type="GO" id="GO:0008409">
    <property type="term" value="F:5'-3' exonuclease activity"/>
    <property type="evidence" value="ECO:0007669"/>
    <property type="project" value="TreeGrafter"/>
</dbReference>
<comment type="caution">
    <text evidence="12">The sequence shown here is derived from an EMBL/GenBank/DDBJ whole genome shotgun (WGS) entry which is preliminary data.</text>
</comment>
<dbReference type="GO" id="GO:0005634">
    <property type="term" value="C:nucleus"/>
    <property type="evidence" value="ECO:0007669"/>
    <property type="project" value="TreeGrafter"/>
</dbReference>
<dbReference type="Gene3D" id="3.40.1350.10">
    <property type="match status" value="1"/>
</dbReference>
<dbReference type="AlphaFoldDB" id="X1MUQ1"/>
<protein>
    <recommendedName>
        <fullName evidence="5">phosphodiesterase I</fullName>
        <ecNumber evidence="5">3.1.4.1</ecNumber>
    </recommendedName>
</protein>
<evidence type="ECO:0000256" key="10">
    <source>
        <dbReference type="ARBA" id="ARBA00023211"/>
    </source>
</evidence>
<comment type="cofactor">
    <cofactor evidence="2">
        <name>Mn(2+)</name>
        <dbReference type="ChEBI" id="CHEBI:29035"/>
    </cofactor>
</comment>
<proteinExistence type="inferred from homology"/>
<keyword evidence="6" id="KW-0540">Nuclease</keyword>
<organism evidence="12">
    <name type="scientific">marine sediment metagenome</name>
    <dbReference type="NCBI Taxonomy" id="412755"/>
    <lineage>
        <taxon>unclassified sequences</taxon>
        <taxon>metagenomes</taxon>
        <taxon>ecological metagenomes</taxon>
    </lineage>
</organism>
<sequence>DEIRDNYDVDVIDIHATYIKTGDRKSKVIYNETVCTVEEYARLYFQEKGHNVLETESIPFHVIFGTYMWILIQDLRDSKNRLVMFGDRIAYDKKEKGKEIRTILPEDFGTSGYYKRRQVDIIKHINDLARDDSDLMWLFEYWIDPSFELRNYLWAHREDDICKAKIIVRKLGLEVIKNILHYLVKDYWSRYLGWPDLFVYNENEYFFMEVKSSNDKLSDNQKNWIKGNYEELKLPFKLLKFHKKAVKNT</sequence>
<dbReference type="InterPro" id="IPR014883">
    <property type="entry name" value="VRR_NUC"/>
</dbReference>
<evidence type="ECO:0000256" key="6">
    <source>
        <dbReference type="ARBA" id="ARBA00022722"/>
    </source>
</evidence>
<feature type="domain" description="VRR-NUC" evidence="11">
    <location>
        <begin position="161"/>
        <end position="226"/>
    </location>
</feature>
<evidence type="ECO:0000256" key="3">
    <source>
        <dbReference type="ARBA" id="ARBA00001946"/>
    </source>
</evidence>
<dbReference type="GO" id="GO:0036297">
    <property type="term" value="P:interstrand cross-link repair"/>
    <property type="evidence" value="ECO:0007669"/>
    <property type="project" value="InterPro"/>
</dbReference>
<comment type="similarity">
    <text evidence="4">Belongs to the FAN1 family.</text>
</comment>
<name>X1MUQ1_9ZZZZ</name>
<evidence type="ECO:0000256" key="4">
    <source>
        <dbReference type="ARBA" id="ARBA00005533"/>
    </source>
</evidence>
<dbReference type="PANTHER" id="PTHR15749:SF4">
    <property type="entry name" value="FANCONI-ASSOCIATED NUCLEASE 1"/>
    <property type="match status" value="1"/>
</dbReference>
<comment type="cofactor">
    <cofactor evidence="3">
        <name>Mg(2+)</name>
        <dbReference type="ChEBI" id="CHEBI:18420"/>
    </cofactor>
</comment>
<accession>X1MUQ1</accession>
<dbReference type="GO" id="GO:0017108">
    <property type="term" value="F:5'-flap endonuclease activity"/>
    <property type="evidence" value="ECO:0007669"/>
    <property type="project" value="TreeGrafter"/>
</dbReference>
<dbReference type="InterPro" id="IPR011856">
    <property type="entry name" value="tRNA_endonuc-like_dom_sf"/>
</dbReference>
<feature type="non-terminal residue" evidence="12">
    <location>
        <position position="1"/>
    </location>
</feature>
<dbReference type="InterPro" id="IPR033315">
    <property type="entry name" value="Fan1-like"/>
</dbReference>